<dbReference type="InterPro" id="IPR050738">
    <property type="entry name" value="Sulfatase"/>
</dbReference>
<evidence type="ECO:0000259" key="2">
    <source>
        <dbReference type="Pfam" id="PF00884"/>
    </source>
</evidence>
<feature type="domain" description="Sulfatase N-terminal" evidence="2">
    <location>
        <begin position="325"/>
        <end position="594"/>
    </location>
</feature>
<evidence type="ECO:0000256" key="1">
    <source>
        <dbReference type="ARBA" id="ARBA00008779"/>
    </source>
</evidence>
<name>A0A7G7VMS6_9FIRM</name>
<dbReference type="AlphaFoldDB" id="A0A7G7VMS6"/>
<dbReference type="InterPro" id="IPR000917">
    <property type="entry name" value="Sulfatase_N"/>
</dbReference>
<dbReference type="SUPFAM" id="SSF53649">
    <property type="entry name" value="Alkaline phosphatase-like"/>
    <property type="match status" value="1"/>
</dbReference>
<evidence type="ECO:0000313" key="4">
    <source>
        <dbReference type="Proteomes" id="UP000515480"/>
    </source>
</evidence>
<sequence length="717" mass="79768">MTDDFTIFWRNDEHASALFYDLLARSERGAYDDDFLVQLAAYREAAPESERADIFATRYLLAHGDAESAVICGERAYRKRSINLEVWKVLAAAYKALHREMEALEIQGRAYGLYGAPKPVINLPETDVKEGLGRLSLAMGNGLYTPNSTGRACLENGALHFRPDIFIGEEIPLTMPPDSARFWSAVYTENSCLSDHSHMLSALRHTDAFSRYEHHEFFFNLQKATEVRGTTNIQLPPGTEAIIPIAGTAVNQPLSVTTASGGAQETPLGKWAFSYFRLSEDTALRSAEDTPYAVGTPIRLGHSPQRRKVVLNLFIDGLSWAATRPYAATHMPNIMRFFSRGVIFDQHFSTSEYTLPAHPAIETGCYPHHTQIFNIKAGGELPRNMPTIAERMSALGYYCAAPAASTQGISHGVLRGFDRAIAASWILNSSFGADSAIRHIRAFDEADQFLFLDILDIHPYNAIGFKFDTAVETHLPLSERFFPHDANTASVRLPSLKIYQEQYLERLQQTDRNLGLLLAYLEDHFTEDEFLVNLYSDHGIAIFGSTSTGIIDVISECSTSAAWMMRGAGVPEGVTVNDLTSSIDIYPTLGKLCGYPVTDDIDGQLPAIFGGTTRDAVYSASQYPGQTYKLAVRTHEHVLRLETQEVVDEDGTADFMITRTGIYPRGHELEEAHRIDSAELRAFFWPRARDFVKETANNGEFWPAMRAARPAWFGGPA</sequence>
<proteinExistence type="inferred from homology"/>
<accession>A0A7G7VMS6</accession>
<protein>
    <submittedName>
        <fullName evidence="3">Sulfatase-like hydrolase/transferase</fullName>
    </submittedName>
</protein>
<comment type="similarity">
    <text evidence="1">Belongs to the sulfatase family.</text>
</comment>
<keyword evidence="3" id="KW-0808">Transferase</keyword>
<dbReference type="InterPro" id="IPR017850">
    <property type="entry name" value="Alkaline_phosphatase_core_sf"/>
</dbReference>
<organism evidence="3 4">
    <name type="scientific">Selenomonas timonae</name>
    <dbReference type="NCBI Taxonomy" id="2754044"/>
    <lineage>
        <taxon>Bacteria</taxon>
        <taxon>Bacillati</taxon>
        <taxon>Bacillota</taxon>
        <taxon>Negativicutes</taxon>
        <taxon>Selenomonadales</taxon>
        <taxon>Selenomonadaceae</taxon>
        <taxon>Selenomonas</taxon>
    </lineage>
</organism>
<dbReference type="Proteomes" id="UP000515480">
    <property type="component" value="Chromosome"/>
</dbReference>
<reference evidence="3 4" key="1">
    <citation type="submission" date="2020-07" db="EMBL/GenBank/DDBJ databases">
        <title>Complete genome and description of Selenomonas timonensis sp. nov., a new bacterium isolated from a gingivitis subject.</title>
        <authorList>
            <person name="Antezack A."/>
        </authorList>
    </citation>
    <scope>NUCLEOTIDE SEQUENCE [LARGE SCALE GENOMIC DNA]</scope>
    <source>
        <strain evidence="3 4">Marseille-Q3039</strain>
    </source>
</reference>
<evidence type="ECO:0000313" key="3">
    <source>
        <dbReference type="EMBL" id="QNH55419.1"/>
    </source>
</evidence>
<dbReference type="PANTHER" id="PTHR42693">
    <property type="entry name" value="ARYLSULFATASE FAMILY MEMBER"/>
    <property type="match status" value="1"/>
</dbReference>
<dbReference type="Pfam" id="PF00884">
    <property type="entry name" value="Sulfatase"/>
    <property type="match status" value="1"/>
</dbReference>
<gene>
    <name evidence="3" type="ORF">H1B31_02580</name>
</gene>
<dbReference type="EMBL" id="CP060204">
    <property type="protein sequence ID" value="QNH55419.1"/>
    <property type="molecule type" value="Genomic_DNA"/>
</dbReference>
<dbReference type="PANTHER" id="PTHR42693:SF33">
    <property type="entry name" value="ARYLSULFATASE"/>
    <property type="match status" value="1"/>
</dbReference>
<keyword evidence="3" id="KW-0378">Hydrolase</keyword>
<dbReference type="KEGG" id="stim:H1B31_02580"/>
<dbReference type="GO" id="GO:0004065">
    <property type="term" value="F:arylsulfatase activity"/>
    <property type="evidence" value="ECO:0007669"/>
    <property type="project" value="TreeGrafter"/>
</dbReference>
<dbReference type="Gene3D" id="3.40.720.10">
    <property type="entry name" value="Alkaline Phosphatase, subunit A"/>
    <property type="match status" value="2"/>
</dbReference>
<dbReference type="GO" id="GO:0016740">
    <property type="term" value="F:transferase activity"/>
    <property type="evidence" value="ECO:0007669"/>
    <property type="project" value="UniProtKB-KW"/>
</dbReference>
<dbReference type="RefSeq" id="WP_185981213.1">
    <property type="nucleotide sequence ID" value="NZ_CP060204.1"/>
</dbReference>
<keyword evidence="4" id="KW-1185">Reference proteome</keyword>